<name>A0ABD2MLR6_9CUCU</name>
<dbReference type="EMBL" id="JABFTP020000001">
    <property type="protein sequence ID" value="KAL3267333.1"/>
    <property type="molecule type" value="Genomic_DNA"/>
</dbReference>
<protein>
    <submittedName>
        <fullName evidence="1">Uncharacterized protein</fullName>
    </submittedName>
</protein>
<evidence type="ECO:0000313" key="2">
    <source>
        <dbReference type="Proteomes" id="UP001516400"/>
    </source>
</evidence>
<comment type="caution">
    <text evidence="1">The sequence shown here is derived from an EMBL/GenBank/DDBJ whole genome shotgun (WGS) entry which is preliminary data.</text>
</comment>
<dbReference type="Proteomes" id="UP001516400">
    <property type="component" value="Unassembled WGS sequence"/>
</dbReference>
<reference evidence="1 2" key="1">
    <citation type="journal article" date="2021" name="BMC Biol.">
        <title>Horizontally acquired antibacterial genes associated with adaptive radiation of ladybird beetles.</title>
        <authorList>
            <person name="Li H.S."/>
            <person name="Tang X.F."/>
            <person name="Huang Y.H."/>
            <person name="Xu Z.Y."/>
            <person name="Chen M.L."/>
            <person name="Du X.Y."/>
            <person name="Qiu B.Y."/>
            <person name="Chen P.T."/>
            <person name="Zhang W."/>
            <person name="Slipinski A."/>
            <person name="Escalona H.E."/>
            <person name="Waterhouse R.M."/>
            <person name="Zwick A."/>
            <person name="Pang H."/>
        </authorList>
    </citation>
    <scope>NUCLEOTIDE SEQUENCE [LARGE SCALE GENOMIC DNA]</scope>
    <source>
        <strain evidence="1">SYSU2018</strain>
    </source>
</reference>
<accession>A0ABD2MLR6</accession>
<evidence type="ECO:0000313" key="1">
    <source>
        <dbReference type="EMBL" id="KAL3267333.1"/>
    </source>
</evidence>
<dbReference type="AlphaFoldDB" id="A0ABD2MLR6"/>
<proteinExistence type="predicted"/>
<organism evidence="1 2">
    <name type="scientific">Cryptolaemus montrouzieri</name>
    <dbReference type="NCBI Taxonomy" id="559131"/>
    <lineage>
        <taxon>Eukaryota</taxon>
        <taxon>Metazoa</taxon>
        <taxon>Ecdysozoa</taxon>
        <taxon>Arthropoda</taxon>
        <taxon>Hexapoda</taxon>
        <taxon>Insecta</taxon>
        <taxon>Pterygota</taxon>
        <taxon>Neoptera</taxon>
        <taxon>Endopterygota</taxon>
        <taxon>Coleoptera</taxon>
        <taxon>Polyphaga</taxon>
        <taxon>Cucujiformia</taxon>
        <taxon>Coccinelloidea</taxon>
        <taxon>Coccinellidae</taxon>
        <taxon>Scymninae</taxon>
        <taxon>Scymnini</taxon>
        <taxon>Cryptolaemus</taxon>
    </lineage>
</organism>
<sequence length="70" mass="8044">MFEAVSDFCFYLIIGICAGINSFYIDLNKTTNQLQQETTTMVTDPRFIIQASCQKGYIRVGTECRKEYSK</sequence>
<keyword evidence="2" id="KW-1185">Reference proteome</keyword>
<gene>
    <name evidence="1" type="ORF">HHI36_011464</name>
</gene>